<name>A0A0F6W742_9BACT</name>
<dbReference type="RefSeq" id="WP_053236075.1">
    <property type="nucleotide sequence ID" value="NZ_CP011125.1"/>
</dbReference>
<proteinExistence type="predicted"/>
<evidence type="ECO:0000313" key="2">
    <source>
        <dbReference type="Proteomes" id="UP000034883"/>
    </source>
</evidence>
<dbReference type="AlphaFoldDB" id="A0A0F6W742"/>
<evidence type="ECO:0000313" key="1">
    <source>
        <dbReference type="EMBL" id="AKF08983.1"/>
    </source>
</evidence>
<reference evidence="1 2" key="1">
    <citation type="submission" date="2015-03" db="EMBL/GenBank/DDBJ databases">
        <title>Genome assembly of Sandaracinus amylolyticus DSM 53668.</title>
        <authorList>
            <person name="Sharma G."/>
            <person name="Subramanian S."/>
        </authorList>
    </citation>
    <scope>NUCLEOTIDE SEQUENCE [LARGE SCALE GENOMIC DNA]</scope>
    <source>
        <strain evidence="1 2">DSM 53668</strain>
    </source>
</reference>
<dbReference type="InterPro" id="IPR011042">
    <property type="entry name" value="6-blade_b-propeller_TolB-like"/>
</dbReference>
<dbReference type="Proteomes" id="UP000034883">
    <property type="component" value="Chromosome"/>
</dbReference>
<keyword evidence="2" id="KW-1185">Reference proteome</keyword>
<dbReference type="Gene3D" id="2.120.10.30">
    <property type="entry name" value="TolB, C-terminal domain"/>
    <property type="match status" value="1"/>
</dbReference>
<dbReference type="OrthoDB" id="9765809at2"/>
<sequence>MRARSILAALALCVGCSVGPDLLEGLPCPCADGWQCDEAAGICIRGAHDGGVDPPRDGATPEPPAPLATTCWVRPEGCDWSREGFTLVDQFGDDRFTDGEARNATFSPDGCSVYYSLRGDIYRVTRSGPREPYGAPEPIASVNGATAYLDAPSLSPDALELFVASDEGVSGTRSVLRAARGTATSAWGPLEEVTALSPPALVTWEPRLAPHGLRLYYAPDDGVQFIHVGERDALGRDFAPPTRVVIEGLEPGYDTNRPSVTHDERVLVGVQQRHADEPTRIGFYVTRSDWNAAWRRAQPLPSSVSLARVGDLSVSPDGCEVLVRSQLSTATTLSYVDP</sequence>
<protein>
    <submittedName>
        <fullName evidence="1">Uncharacterized protein</fullName>
    </submittedName>
</protein>
<gene>
    <name evidence="1" type="ORF">DB32_006132</name>
</gene>
<dbReference type="EMBL" id="CP011125">
    <property type="protein sequence ID" value="AKF08983.1"/>
    <property type="molecule type" value="Genomic_DNA"/>
</dbReference>
<dbReference type="KEGG" id="samy:DB32_006132"/>
<organism evidence="1 2">
    <name type="scientific">Sandaracinus amylolyticus</name>
    <dbReference type="NCBI Taxonomy" id="927083"/>
    <lineage>
        <taxon>Bacteria</taxon>
        <taxon>Pseudomonadati</taxon>
        <taxon>Myxococcota</taxon>
        <taxon>Polyangia</taxon>
        <taxon>Polyangiales</taxon>
        <taxon>Sandaracinaceae</taxon>
        <taxon>Sandaracinus</taxon>
    </lineage>
</organism>
<accession>A0A0F6W742</accession>
<dbReference type="SUPFAM" id="SSF82171">
    <property type="entry name" value="DPP6 N-terminal domain-like"/>
    <property type="match status" value="1"/>
</dbReference>